<keyword evidence="1" id="KW-0812">Transmembrane</keyword>
<accession>A0ABR0T583</accession>
<evidence type="ECO:0000313" key="3">
    <source>
        <dbReference type="Proteomes" id="UP001341245"/>
    </source>
</evidence>
<protein>
    <submittedName>
        <fullName evidence="2">Uncharacterized protein</fullName>
    </submittedName>
</protein>
<name>A0ABR0T583_AURPU</name>
<reference evidence="2 3" key="1">
    <citation type="submission" date="2023-11" db="EMBL/GenBank/DDBJ databases">
        <title>Draft genome sequence and annotation of the polyextremotolerant black yeast-like fungus Aureobasidium pullulans NRRL 62042.</title>
        <authorList>
            <person name="Dielentheis-Frenken M.R.E."/>
            <person name="Wibberg D."/>
            <person name="Blank L.M."/>
            <person name="Tiso T."/>
        </authorList>
    </citation>
    <scope>NUCLEOTIDE SEQUENCE [LARGE SCALE GENOMIC DNA]</scope>
    <source>
        <strain evidence="2 3">NRRL 62042</strain>
    </source>
</reference>
<organism evidence="2 3">
    <name type="scientific">Aureobasidium pullulans</name>
    <name type="common">Black yeast</name>
    <name type="synonym">Pullularia pullulans</name>
    <dbReference type="NCBI Taxonomy" id="5580"/>
    <lineage>
        <taxon>Eukaryota</taxon>
        <taxon>Fungi</taxon>
        <taxon>Dikarya</taxon>
        <taxon>Ascomycota</taxon>
        <taxon>Pezizomycotina</taxon>
        <taxon>Dothideomycetes</taxon>
        <taxon>Dothideomycetidae</taxon>
        <taxon>Dothideales</taxon>
        <taxon>Saccotheciaceae</taxon>
        <taxon>Aureobasidium</taxon>
    </lineage>
</organism>
<feature type="transmembrane region" description="Helical" evidence="1">
    <location>
        <begin position="98"/>
        <end position="117"/>
    </location>
</feature>
<comment type="caution">
    <text evidence="2">The sequence shown here is derived from an EMBL/GenBank/DDBJ whole genome shotgun (WGS) entry which is preliminary data.</text>
</comment>
<gene>
    <name evidence="2" type="ORF">QM012_005357</name>
</gene>
<keyword evidence="1" id="KW-0472">Membrane</keyword>
<evidence type="ECO:0000313" key="2">
    <source>
        <dbReference type="EMBL" id="KAK5999504.1"/>
    </source>
</evidence>
<dbReference type="Proteomes" id="UP001341245">
    <property type="component" value="Unassembled WGS sequence"/>
</dbReference>
<keyword evidence="1" id="KW-1133">Transmembrane helix</keyword>
<evidence type="ECO:0000256" key="1">
    <source>
        <dbReference type="SAM" id="Phobius"/>
    </source>
</evidence>
<proteinExistence type="predicted"/>
<dbReference type="EMBL" id="JASGXD010000023">
    <property type="protein sequence ID" value="KAK5999504.1"/>
    <property type="molecule type" value="Genomic_DNA"/>
</dbReference>
<sequence length="139" mass="16229">MSDPRKTWSLGLFTFISLSSPSQVMQERKEIMIGLEMWLLAFSADTNAAKWQMGHAWYIGNLFSAKVDYLIFHGRYWKSPTSLKNAQRFTSRIFVKRTQMAMWPMLMIFSLMLILHLSTESDDSWQVAIHRAIAVKTLY</sequence>
<keyword evidence="3" id="KW-1185">Reference proteome</keyword>